<organism evidence="2">
    <name type="scientific">marine metagenome</name>
    <dbReference type="NCBI Taxonomy" id="408172"/>
    <lineage>
        <taxon>unclassified sequences</taxon>
        <taxon>metagenomes</taxon>
        <taxon>ecological metagenomes</taxon>
    </lineage>
</organism>
<protein>
    <recommendedName>
        <fullName evidence="1">TolB N-terminal domain-containing protein</fullName>
    </recommendedName>
</protein>
<dbReference type="SUPFAM" id="SSF52964">
    <property type="entry name" value="TolB, N-terminal domain"/>
    <property type="match status" value="1"/>
</dbReference>
<name>A0A382FAP9_9ZZZZ</name>
<dbReference type="AlphaFoldDB" id="A0A382FAP9"/>
<dbReference type="Gene3D" id="3.40.50.10070">
    <property type="entry name" value="TolB, N-terminal domain"/>
    <property type="match status" value="1"/>
</dbReference>
<evidence type="ECO:0000313" key="2">
    <source>
        <dbReference type="EMBL" id="SVB59131.1"/>
    </source>
</evidence>
<feature type="non-terminal residue" evidence="2">
    <location>
        <position position="119"/>
    </location>
</feature>
<evidence type="ECO:0000259" key="1">
    <source>
        <dbReference type="Pfam" id="PF04052"/>
    </source>
</evidence>
<dbReference type="InterPro" id="IPR007195">
    <property type="entry name" value="TolB_N"/>
</dbReference>
<gene>
    <name evidence="2" type="ORF">METZ01_LOCUS211985</name>
</gene>
<reference evidence="2" key="1">
    <citation type="submission" date="2018-05" db="EMBL/GenBank/DDBJ databases">
        <authorList>
            <person name="Lanie J.A."/>
            <person name="Ng W.-L."/>
            <person name="Kazmierczak K.M."/>
            <person name="Andrzejewski T.M."/>
            <person name="Davidsen T.M."/>
            <person name="Wayne K.J."/>
            <person name="Tettelin H."/>
            <person name="Glass J.I."/>
            <person name="Rusch D."/>
            <person name="Podicherti R."/>
            <person name="Tsui H.-C.T."/>
            <person name="Winkler M.E."/>
        </authorList>
    </citation>
    <scope>NUCLEOTIDE SEQUENCE</scope>
</reference>
<dbReference type="Pfam" id="PF04052">
    <property type="entry name" value="TolB_N"/>
    <property type="match status" value="1"/>
</dbReference>
<sequence length="119" mass="13823">MFPAFCFGELFLEITKGSEDPFRVALIPLKESDNFSKKINKIIVNDLTRTGEFYILDEDLLLSLETTEEDINYSDWKLLGVDYVVSIYTVKINNSIDLKYEIYDVYNKKKIRSSTVFGI</sequence>
<dbReference type="EMBL" id="UINC01048513">
    <property type="protein sequence ID" value="SVB59131.1"/>
    <property type="molecule type" value="Genomic_DNA"/>
</dbReference>
<accession>A0A382FAP9</accession>
<dbReference type="GO" id="GO:0015031">
    <property type="term" value="P:protein transport"/>
    <property type="evidence" value="ECO:0007669"/>
    <property type="project" value="InterPro"/>
</dbReference>
<dbReference type="GO" id="GO:0042597">
    <property type="term" value="C:periplasmic space"/>
    <property type="evidence" value="ECO:0007669"/>
    <property type="project" value="InterPro"/>
</dbReference>
<proteinExistence type="predicted"/>
<feature type="domain" description="TolB N-terminal" evidence="1">
    <location>
        <begin position="12"/>
        <end position="110"/>
    </location>
</feature>